<keyword evidence="3" id="KW-0804">Transcription</keyword>
<dbReference type="SUPFAM" id="SSF47413">
    <property type="entry name" value="lambda repressor-like DNA-binding domains"/>
    <property type="match status" value="1"/>
</dbReference>
<keyword evidence="6" id="KW-1185">Reference proteome</keyword>
<dbReference type="InterPro" id="IPR036286">
    <property type="entry name" value="LexA/Signal_pep-like_sf"/>
</dbReference>
<dbReference type="RefSeq" id="WP_212139819.1">
    <property type="nucleotide sequence ID" value="NZ_JAGSSW010000008.1"/>
</dbReference>
<accession>A0ABS5HJU3</accession>
<dbReference type="InterPro" id="IPR015927">
    <property type="entry name" value="Peptidase_S24_S26A/B/C"/>
</dbReference>
<dbReference type="CDD" id="cd00093">
    <property type="entry name" value="HTH_XRE"/>
    <property type="match status" value="1"/>
</dbReference>
<dbReference type="SMART" id="SM00530">
    <property type="entry name" value="HTH_XRE"/>
    <property type="match status" value="1"/>
</dbReference>
<comment type="caution">
    <text evidence="5">The sequence shown here is derived from an EMBL/GenBank/DDBJ whole genome shotgun (WGS) entry which is preliminary data.</text>
</comment>
<evidence type="ECO:0000256" key="1">
    <source>
        <dbReference type="ARBA" id="ARBA00023015"/>
    </source>
</evidence>
<dbReference type="InterPro" id="IPR001387">
    <property type="entry name" value="Cro/C1-type_HTH"/>
</dbReference>
<feature type="domain" description="HTH cro/C1-type" evidence="4">
    <location>
        <begin position="23"/>
        <end position="63"/>
    </location>
</feature>
<dbReference type="Pfam" id="PF01381">
    <property type="entry name" value="HTH_3"/>
    <property type="match status" value="1"/>
</dbReference>
<proteinExistence type="predicted"/>
<evidence type="ECO:0000313" key="5">
    <source>
        <dbReference type="EMBL" id="MBR8464417.1"/>
    </source>
</evidence>
<dbReference type="CDD" id="cd06529">
    <property type="entry name" value="S24_LexA-like"/>
    <property type="match status" value="1"/>
</dbReference>
<reference evidence="5 6" key="1">
    <citation type="submission" date="2021-04" db="EMBL/GenBank/DDBJ databases">
        <title>Molecular and phenotypic characterization and identification of bacterial isolates recovered from the Anatolian ground squirrels (Spermophilus xanthoprymnus) and which have the potential to form a new species in the Campylobacter genus.</title>
        <authorList>
            <person name="Aydin F."/>
            <person name="Abay S."/>
            <person name="Kayman T."/>
            <person name="Karakaya E."/>
            <person name="Mustak H.K."/>
            <person name="Mustak I.B."/>
            <person name="Bilgin N."/>
            <person name="Duzler A."/>
            <person name="Sahin O."/>
            <person name="Guran O."/>
            <person name="Saticioglu I.B."/>
        </authorList>
    </citation>
    <scope>NUCLEOTIDE SEQUENCE [LARGE SCALE GENOMIC DNA]</scope>
    <source>
        <strain evidence="6">faydin-G24</strain>
    </source>
</reference>
<dbReference type="InterPro" id="IPR010982">
    <property type="entry name" value="Lambda_DNA-bd_dom_sf"/>
</dbReference>
<dbReference type="Pfam" id="PF00717">
    <property type="entry name" value="Peptidase_S24"/>
    <property type="match status" value="1"/>
</dbReference>
<evidence type="ECO:0000259" key="4">
    <source>
        <dbReference type="PROSITE" id="PS50943"/>
    </source>
</evidence>
<dbReference type="InterPro" id="IPR039418">
    <property type="entry name" value="LexA-like"/>
</dbReference>
<dbReference type="PANTHER" id="PTHR40661">
    <property type="match status" value="1"/>
</dbReference>
<dbReference type="Gene3D" id="1.10.260.40">
    <property type="entry name" value="lambda repressor-like DNA-binding domains"/>
    <property type="match status" value="1"/>
</dbReference>
<evidence type="ECO:0000256" key="3">
    <source>
        <dbReference type="ARBA" id="ARBA00023163"/>
    </source>
</evidence>
<dbReference type="EMBL" id="JAGSSW010000008">
    <property type="protein sequence ID" value="MBR8464417.1"/>
    <property type="molecule type" value="Genomic_DNA"/>
</dbReference>
<keyword evidence="2" id="KW-0238">DNA-binding</keyword>
<name>A0ABS5HJU3_9BACT</name>
<dbReference type="Proteomes" id="UP000682951">
    <property type="component" value="Unassembled WGS sequence"/>
</dbReference>
<protein>
    <submittedName>
        <fullName evidence="5">Helix-turn-helix transcriptional regulator</fullName>
    </submittedName>
</protein>
<gene>
    <name evidence="5" type="ORF">KDD93_07550</name>
</gene>
<sequence length="226" mass="25311">MKTLAEKLKEMIDATPGLNTVILADKIGVTQPYISQLLAGSKGGGKETITKLAKFFKTPIEYWINDNIEDIKDLQVDINNDKDDTPKTIYVPFFKDGAVSAGFGSGNDDMGDYELLPFNPQDLRIMFNVSPNAKIGIIPCFGNSMEPTIKESDLVVFSSNQIDIIEGAIYVCRYDNELFVKRIKKRPTLQLISDNKDYEPITIEENLFIEIIGRVVGSYSINSKRI</sequence>
<keyword evidence="1" id="KW-0805">Transcription regulation</keyword>
<dbReference type="PANTHER" id="PTHR40661:SF3">
    <property type="entry name" value="FELS-1 PROPHAGE TRANSCRIPTIONAL REGULATOR"/>
    <property type="match status" value="1"/>
</dbReference>
<dbReference type="SUPFAM" id="SSF51306">
    <property type="entry name" value="LexA/Signal peptidase"/>
    <property type="match status" value="1"/>
</dbReference>
<evidence type="ECO:0000256" key="2">
    <source>
        <dbReference type="ARBA" id="ARBA00023125"/>
    </source>
</evidence>
<dbReference type="Gene3D" id="2.10.109.10">
    <property type="entry name" value="Umud Fragment, subunit A"/>
    <property type="match status" value="1"/>
</dbReference>
<dbReference type="PROSITE" id="PS50943">
    <property type="entry name" value="HTH_CROC1"/>
    <property type="match status" value="1"/>
</dbReference>
<organism evidence="5 6">
    <name type="scientific">Campylobacter anatolicus</name>
    <dbReference type="NCBI Taxonomy" id="2829105"/>
    <lineage>
        <taxon>Bacteria</taxon>
        <taxon>Pseudomonadati</taxon>
        <taxon>Campylobacterota</taxon>
        <taxon>Epsilonproteobacteria</taxon>
        <taxon>Campylobacterales</taxon>
        <taxon>Campylobacteraceae</taxon>
        <taxon>Campylobacter</taxon>
    </lineage>
</organism>
<evidence type="ECO:0000313" key="6">
    <source>
        <dbReference type="Proteomes" id="UP000682951"/>
    </source>
</evidence>